<dbReference type="EMBL" id="APKE01000036">
    <property type="protein sequence ID" value="KAF0674631.1"/>
    <property type="molecule type" value="Genomic_DNA"/>
</dbReference>
<keyword evidence="1" id="KW-0282">Flagellum</keyword>
<dbReference type="Proteomes" id="UP000698242">
    <property type="component" value="Unassembled WGS sequence"/>
</dbReference>
<dbReference type="RefSeq" id="WP_159966523.1">
    <property type="nucleotide sequence ID" value="NZ_APKE01000036.1"/>
</dbReference>
<dbReference type="OrthoDB" id="7873045at2"/>
<name>A0A921NN84_9RHOB</name>
<evidence type="ECO:0000313" key="2">
    <source>
        <dbReference type="Proteomes" id="UP000698242"/>
    </source>
</evidence>
<accession>A0A921NN84</accession>
<dbReference type="AlphaFoldDB" id="A0A921NN84"/>
<evidence type="ECO:0000313" key="1">
    <source>
        <dbReference type="EMBL" id="KAF0674631.1"/>
    </source>
</evidence>
<gene>
    <name evidence="1" type="ORF">PMES_03013</name>
</gene>
<protein>
    <submittedName>
        <fullName evidence="1">Flagellar assembly protein FliH</fullName>
    </submittedName>
</protein>
<keyword evidence="1" id="KW-0969">Cilium</keyword>
<keyword evidence="1" id="KW-0966">Cell projection</keyword>
<keyword evidence="2" id="KW-1185">Reference proteome</keyword>
<reference evidence="1" key="1">
    <citation type="submission" date="2013-03" db="EMBL/GenBank/DDBJ databases">
        <title>Genome Sequence of the Profundibacterium mesophilum strain KAUST100406-0324T from Red Sea, a novel genus in the family Rhodobacteraceae.</title>
        <authorList>
            <person name="Essack M."/>
            <person name="Alam I."/>
            <person name="Lafi F."/>
            <person name="Alawi W."/>
            <person name="Kamanu F."/>
            <person name="Al-Suwailem A."/>
            <person name="Lee O.O."/>
            <person name="Xu Y."/>
            <person name="Bajic V."/>
            <person name="Qian P.-Y."/>
            <person name="Archer J."/>
        </authorList>
    </citation>
    <scope>NUCLEOTIDE SEQUENCE</scope>
    <source>
        <strain evidence="1">KAUST100406-0324</strain>
    </source>
</reference>
<proteinExistence type="predicted"/>
<organism evidence="1 2">
    <name type="scientific">Profundibacterium mesophilum KAUST100406-0324</name>
    <dbReference type="NCBI Taxonomy" id="1037889"/>
    <lineage>
        <taxon>Bacteria</taxon>
        <taxon>Pseudomonadati</taxon>
        <taxon>Pseudomonadota</taxon>
        <taxon>Alphaproteobacteria</taxon>
        <taxon>Rhodobacterales</taxon>
        <taxon>Roseobacteraceae</taxon>
        <taxon>Profundibacterium</taxon>
    </lineage>
</organism>
<sequence>MSLHLFDRNFDAELAEEAEAARARDAPSAEEIALMLAAARAEGVAEGLEQGRAEGRARSEAEIEARRAAALETMMPQIAAIFAAAAEHRKSLEAEALDFAISLCAQLFPQLLKEEAPVRCEHEIRRAIALALGSPSLTLSMAPETHAEIAPVLAAAARSAGMIREPELIAEPALSVGEMRAEWLNGTAEFSYPAICAGILDALRNARSSLGQTPTPNESMPRV</sequence>
<comment type="caution">
    <text evidence="1">The sequence shown here is derived from an EMBL/GenBank/DDBJ whole genome shotgun (WGS) entry which is preliminary data.</text>
</comment>